<feature type="transmembrane region" description="Helical" evidence="3">
    <location>
        <begin position="67"/>
        <end position="88"/>
    </location>
</feature>
<dbReference type="PANTHER" id="PTHR47371:SF1">
    <property type="entry name" value="LIPOTEICHOIC ACID SYNTHASE-LIKE YQGS"/>
    <property type="match status" value="1"/>
</dbReference>
<comment type="caution">
    <text evidence="5">The sequence shown here is derived from an EMBL/GenBank/DDBJ whole genome shotgun (WGS) entry which is preliminary data.</text>
</comment>
<feature type="transmembrane region" description="Helical" evidence="3">
    <location>
        <begin position="108"/>
        <end position="134"/>
    </location>
</feature>
<dbReference type="PANTHER" id="PTHR47371">
    <property type="entry name" value="LIPOTEICHOIC ACID SYNTHASE"/>
    <property type="match status" value="1"/>
</dbReference>
<evidence type="ECO:0000256" key="1">
    <source>
        <dbReference type="ARBA" id="ARBA00009983"/>
    </source>
</evidence>
<evidence type="ECO:0000259" key="4">
    <source>
        <dbReference type="Pfam" id="PF00884"/>
    </source>
</evidence>
<gene>
    <name evidence="5" type="ORF">KS419_08295</name>
</gene>
<dbReference type="InterPro" id="IPR050448">
    <property type="entry name" value="OpgB/LTA_synthase_biosynth"/>
</dbReference>
<comment type="similarity">
    <text evidence="1 2">Belongs to the LTA synthase family.</text>
</comment>
<proteinExistence type="inferred from homology"/>
<keyword evidence="3" id="KW-0812">Transmembrane</keyword>
<keyword evidence="2 3" id="KW-0472">Membrane</keyword>
<dbReference type="Proteomes" id="UP000784880">
    <property type="component" value="Unassembled WGS sequence"/>
</dbReference>
<feature type="transmembrane region" description="Helical" evidence="3">
    <location>
        <begin position="155"/>
        <end position="172"/>
    </location>
</feature>
<name>A0ABS6JDI1_9BACI</name>
<dbReference type="EMBL" id="JAHQCS010000082">
    <property type="protein sequence ID" value="MBU9711733.1"/>
    <property type="molecule type" value="Genomic_DNA"/>
</dbReference>
<reference evidence="5 6" key="1">
    <citation type="submission" date="2021-06" db="EMBL/GenBank/DDBJ databases">
        <title>Bacillus sp. RD4P76, an endophyte from a halophyte.</title>
        <authorList>
            <person name="Sun J.-Q."/>
        </authorList>
    </citation>
    <scope>NUCLEOTIDE SEQUENCE [LARGE SCALE GENOMIC DNA]</scope>
    <source>
        <strain evidence="5 6">CGMCC 1.15917</strain>
    </source>
</reference>
<sequence>MKNLIREQPILFSIITLFWLKTLFVGLIDFNIRMENPLQLLIFIISPLPFLLVVLGLIFTCKPWKQFLFTIMLMVITTVILYGNGIYYREFSDYITIPLLLMGNVSDLGSSIFALINWYDFLYILDVPIVLYLLILGLRKKTVFKKHTFGQLRPYFIFVAVIFVLNLGLANIERPLLLTRSFDRALLVKNIGIYHFHVYDATLHANTRAQRVFASEEELAEINGYLEKNIGDATEDLFGIGEGKNVILISAESVQNFVIGNTVNGEEITPFLNELIEDSFYFTEFYHQTAQGKTSDSEFLINNSLFPLARGAVFFTHASNEYYSLPEILGEHHYYTAVLHANNGSFWNRDAMYKQMGYDRFYTEDDYSINKENSIGWGLKDIEFMEQSIEHMVQMPQPFHVKLITLTNHFPFELGEKDKFIKPFDSNSKTLNNYFPAVRYTDEAIKIFFDRLKEEDLYDDSIIVIYGDHYGISSFHNRAMGTYLGKEVTPFIEVQLQQVPLIIHIPGLSGEKNDTVGGQIDLRPTLLHLLGIKAENQVVFGNNLFSQDREDLVILRNGSFITKDYIYTDDLCYSKDEEMKVEKMMCEPYFDEVKNQLEYSDRIIYGDLLRFNDFQKNE</sequence>
<dbReference type="CDD" id="cd16015">
    <property type="entry name" value="LTA_synthase"/>
    <property type="match status" value="1"/>
</dbReference>
<evidence type="ECO:0000256" key="2">
    <source>
        <dbReference type="PIRNR" id="PIRNR005091"/>
    </source>
</evidence>
<feature type="transmembrane region" description="Helical" evidence="3">
    <location>
        <begin position="40"/>
        <end position="60"/>
    </location>
</feature>
<evidence type="ECO:0000313" key="5">
    <source>
        <dbReference type="EMBL" id="MBU9711733.1"/>
    </source>
</evidence>
<dbReference type="InterPro" id="IPR012160">
    <property type="entry name" value="LtaS-like"/>
</dbReference>
<organism evidence="5 6">
    <name type="scientific">Evansella tamaricis</name>
    <dbReference type="NCBI Taxonomy" id="2069301"/>
    <lineage>
        <taxon>Bacteria</taxon>
        <taxon>Bacillati</taxon>
        <taxon>Bacillota</taxon>
        <taxon>Bacilli</taxon>
        <taxon>Bacillales</taxon>
        <taxon>Bacillaceae</taxon>
        <taxon>Evansella</taxon>
    </lineage>
</organism>
<dbReference type="Pfam" id="PF00884">
    <property type="entry name" value="Sulfatase"/>
    <property type="match status" value="1"/>
</dbReference>
<dbReference type="PIRSF" id="PIRSF005091">
    <property type="entry name" value="Mmb_sulf_HI1246"/>
    <property type="match status" value="1"/>
</dbReference>
<evidence type="ECO:0000313" key="6">
    <source>
        <dbReference type="Proteomes" id="UP000784880"/>
    </source>
</evidence>
<evidence type="ECO:0000256" key="3">
    <source>
        <dbReference type="SAM" id="Phobius"/>
    </source>
</evidence>
<protein>
    <submittedName>
        <fullName evidence="5">LTA synthase family protein</fullName>
    </submittedName>
</protein>
<keyword evidence="2" id="KW-1003">Cell membrane</keyword>
<keyword evidence="6" id="KW-1185">Reference proteome</keyword>
<feature type="transmembrane region" description="Helical" evidence="3">
    <location>
        <begin position="9"/>
        <end position="28"/>
    </location>
</feature>
<feature type="domain" description="Sulfatase N-terminal" evidence="4">
    <location>
        <begin position="244"/>
        <end position="532"/>
    </location>
</feature>
<dbReference type="RefSeq" id="WP_217065762.1">
    <property type="nucleotide sequence ID" value="NZ_JAHQCS010000082.1"/>
</dbReference>
<accession>A0ABS6JDI1</accession>
<keyword evidence="3" id="KW-1133">Transmembrane helix</keyword>
<dbReference type="InterPro" id="IPR000917">
    <property type="entry name" value="Sulfatase_N"/>
</dbReference>